<sequence>MDGFREGVEFFEKNNGALLGSFLGGQYIDKVELEIDKTIQSLNNFNGTAANISTLKGDVAEFWHAGTFNIKASVRGSNHRLMVDRSHDFGSVDVSGKNFDLEAGLKFYKNGVASAKQQSKNVFERYKEYQAQGGKDSIESFLGKRGYSDTSALNSAVYEGQVRVIPADQLKDAIAYLEKKIAKESVNRPELVPSLKETLAMLTDRVSDNNGVESIPLTEADSRRIAQLSKEGVVDPEKLGLTTENLIQNSDIIQEAFKSGTSAAVISLVLRTAPEILKAISYLIQNGKIDEQQYKAIGLAAVTGASEGFIRGCVSAALTTSCQSGLLGLSLKEINPSVIGMVTVVAMNTIQNSFKVAKGEMTRQELTNELVKQMFVSTCSLCVGGISQGIIEIPVLGFMIGSFIGSIIGSVAYSAGYSAVMSFCVDSGFTMFGLVDQNYELPKEVLEEIGIEVFEYEKFEYEKFEYEKFEHEKFDYEEFEYEKFDILFLRRGVIGVGKIGYI</sequence>
<proteinExistence type="predicted"/>
<organism evidence="1 2">
    <name type="scientific">Candidatus Coprosoma intestinipullorum</name>
    <dbReference type="NCBI Taxonomy" id="2840752"/>
    <lineage>
        <taxon>Bacteria</taxon>
        <taxon>Bacillati</taxon>
        <taxon>Bacillota</taxon>
        <taxon>Bacillota incertae sedis</taxon>
        <taxon>Candidatus Coprosoma</taxon>
    </lineage>
</organism>
<dbReference type="EMBL" id="DVFV01000133">
    <property type="protein sequence ID" value="HIQ91489.1"/>
    <property type="molecule type" value="Genomic_DNA"/>
</dbReference>
<evidence type="ECO:0000313" key="2">
    <source>
        <dbReference type="Proteomes" id="UP000886786"/>
    </source>
</evidence>
<name>A0A9D1CZB8_9FIRM</name>
<reference evidence="1" key="2">
    <citation type="journal article" date="2021" name="PeerJ">
        <title>Extensive microbial diversity within the chicken gut microbiome revealed by metagenomics and culture.</title>
        <authorList>
            <person name="Gilroy R."/>
            <person name="Ravi A."/>
            <person name="Getino M."/>
            <person name="Pursley I."/>
            <person name="Horton D.L."/>
            <person name="Alikhan N.F."/>
            <person name="Baker D."/>
            <person name="Gharbi K."/>
            <person name="Hall N."/>
            <person name="Watson M."/>
            <person name="Adriaenssens E.M."/>
            <person name="Foster-Nyarko E."/>
            <person name="Jarju S."/>
            <person name="Secka A."/>
            <person name="Antonio M."/>
            <person name="Oren A."/>
            <person name="Chaudhuri R.R."/>
            <person name="La Ragione R."/>
            <person name="Hildebrand F."/>
            <person name="Pallen M.J."/>
        </authorList>
    </citation>
    <scope>NUCLEOTIDE SEQUENCE</scope>
    <source>
        <strain evidence="1">CHK147-3167</strain>
    </source>
</reference>
<accession>A0A9D1CZB8</accession>
<gene>
    <name evidence="1" type="ORF">IAB27_07770</name>
</gene>
<reference evidence="1" key="1">
    <citation type="submission" date="2020-10" db="EMBL/GenBank/DDBJ databases">
        <authorList>
            <person name="Gilroy R."/>
        </authorList>
    </citation>
    <scope>NUCLEOTIDE SEQUENCE</scope>
    <source>
        <strain evidence="1">CHK147-3167</strain>
    </source>
</reference>
<evidence type="ECO:0000313" key="1">
    <source>
        <dbReference type="EMBL" id="HIQ91489.1"/>
    </source>
</evidence>
<protein>
    <submittedName>
        <fullName evidence="1">Uncharacterized protein</fullName>
    </submittedName>
</protein>
<dbReference type="Proteomes" id="UP000886786">
    <property type="component" value="Unassembled WGS sequence"/>
</dbReference>
<comment type="caution">
    <text evidence="1">The sequence shown here is derived from an EMBL/GenBank/DDBJ whole genome shotgun (WGS) entry which is preliminary data.</text>
</comment>
<dbReference type="AlphaFoldDB" id="A0A9D1CZB8"/>